<evidence type="ECO:0000313" key="1">
    <source>
        <dbReference type="EMBL" id="TPG79127.1"/>
    </source>
</evidence>
<comment type="caution">
    <text evidence="1">The sequence shown here is derived from an EMBL/GenBank/DDBJ whole genome shotgun (WGS) entry which is preliminary data.</text>
</comment>
<dbReference type="EMBL" id="RCZE01000004">
    <property type="protein sequence ID" value="TPG79127.1"/>
    <property type="molecule type" value="Genomic_DNA"/>
</dbReference>
<sequence length="104" mass="11686">MSVDIVVECQTAIASRLTPTRDRVYLHDPDQALVAQTESGRNPYRECPEFLAISGLFPAQTFTTYRSSAAVHATVTRRRCALNGAEWIWRTESIATPCQHLIHL</sequence>
<protein>
    <submittedName>
        <fullName evidence="1">Uncharacterized protein</fullName>
    </submittedName>
</protein>
<gene>
    <name evidence="1" type="ORF">EAH78_10760</name>
</gene>
<proteinExistence type="predicted"/>
<reference evidence="1 2" key="1">
    <citation type="journal article" date="2019" name="Environ. Microbiol.">
        <title>Species interactions and distinct microbial communities in high Arctic permafrost affected cryosols are associated with the CH4 and CO2 gas fluxes.</title>
        <authorList>
            <person name="Altshuler I."/>
            <person name="Hamel J."/>
            <person name="Turney S."/>
            <person name="Magnuson E."/>
            <person name="Levesque R."/>
            <person name="Greer C."/>
            <person name="Whyte L.G."/>
        </authorList>
    </citation>
    <scope>NUCLEOTIDE SEQUENCE [LARGE SCALE GENOMIC DNA]</scope>
    <source>
        <strain evidence="1 2">E3</strain>
    </source>
</reference>
<dbReference type="AlphaFoldDB" id="A0A502HWK4"/>
<organism evidence="1 2">
    <name type="scientific">Pseudomonas arsenicoxydans</name>
    <dbReference type="NCBI Taxonomy" id="702115"/>
    <lineage>
        <taxon>Bacteria</taxon>
        <taxon>Pseudomonadati</taxon>
        <taxon>Pseudomonadota</taxon>
        <taxon>Gammaproteobacteria</taxon>
        <taxon>Pseudomonadales</taxon>
        <taxon>Pseudomonadaceae</taxon>
        <taxon>Pseudomonas</taxon>
    </lineage>
</organism>
<accession>A0A502HWK4</accession>
<name>A0A502HWK4_9PSED</name>
<dbReference type="Proteomes" id="UP000317933">
    <property type="component" value="Unassembled WGS sequence"/>
</dbReference>
<evidence type="ECO:0000313" key="2">
    <source>
        <dbReference type="Proteomes" id="UP000317933"/>
    </source>
</evidence>